<comment type="subcellular location">
    <subcellularLocation>
        <location evidence="1">Cell envelope</location>
    </subcellularLocation>
</comment>
<comment type="caution">
    <text evidence="5">The sequence shown here is derived from an EMBL/GenBank/DDBJ whole genome shotgun (WGS) entry which is preliminary data.</text>
</comment>
<accession>A0ABP8FPM3</accession>
<sequence>MKSGFRYSVVTGIVSLLISFSGCNLRDKGPHQLVIGVSYQDLQNEFIIRLQDAIRAEAKRSHVKLVELDAQGRAEKQISHIENFVSRDVDAIILNPADEQGSAPAVDIAVREHKPVVVVNSLVANLEKASAFVGSPDEEAGRIEASEIMKVLNGKGNIVLIHGVYGHSAEVQRTKGIREIVSRFPDIKITADQTANWSRSAALSVMENILSSNREVNAVIAENDEMALGVAKAIAGAGKQHTIHVIGIDAIQDALRAVADGRMIATVYQDAGGQGASAVDLACRLIRGDTVKHINYIPFQLVTKANVKDFQSR</sequence>
<comment type="similarity">
    <text evidence="2">Belongs to the bacterial solute-binding protein 2 family.</text>
</comment>
<evidence type="ECO:0000313" key="5">
    <source>
        <dbReference type="EMBL" id="GAA4308417.1"/>
    </source>
</evidence>
<feature type="domain" description="Periplasmic binding protein" evidence="4">
    <location>
        <begin position="35"/>
        <end position="289"/>
    </location>
</feature>
<reference evidence="6" key="1">
    <citation type="journal article" date="2019" name="Int. J. Syst. Evol. Microbiol.">
        <title>The Global Catalogue of Microorganisms (GCM) 10K type strain sequencing project: providing services to taxonomists for standard genome sequencing and annotation.</title>
        <authorList>
            <consortium name="The Broad Institute Genomics Platform"/>
            <consortium name="The Broad Institute Genome Sequencing Center for Infectious Disease"/>
            <person name="Wu L."/>
            <person name="Ma J."/>
        </authorList>
    </citation>
    <scope>NUCLEOTIDE SEQUENCE [LARGE SCALE GENOMIC DNA]</scope>
    <source>
        <strain evidence="6">JCM 17664</strain>
    </source>
</reference>
<name>A0ABP8FPM3_9BACT</name>
<proteinExistence type="inferred from homology"/>
<evidence type="ECO:0000256" key="3">
    <source>
        <dbReference type="ARBA" id="ARBA00022729"/>
    </source>
</evidence>
<dbReference type="Gene3D" id="3.40.50.2300">
    <property type="match status" value="2"/>
</dbReference>
<keyword evidence="6" id="KW-1185">Reference proteome</keyword>
<dbReference type="PANTHER" id="PTHR46847">
    <property type="entry name" value="D-ALLOSE-BINDING PERIPLASMIC PROTEIN-RELATED"/>
    <property type="match status" value="1"/>
</dbReference>
<dbReference type="EMBL" id="BAABFN010000002">
    <property type="protein sequence ID" value="GAA4308417.1"/>
    <property type="molecule type" value="Genomic_DNA"/>
</dbReference>
<gene>
    <name evidence="5" type="ORF">GCM10023143_15720</name>
</gene>
<dbReference type="PANTHER" id="PTHR46847:SF1">
    <property type="entry name" value="D-ALLOSE-BINDING PERIPLASMIC PROTEIN-RELATED"/>
    <property type="match status" value="1"/>
</dbReference>
<evidence type="ECO:0000313" key="6">
    <source>
        <dbReference type="Proteomes" id="UP001501207"/>
    </source>
</evidence>
<evidence type="ECO:0000256" key="1">
    <source>
        <dbReference type="ARBA" id="ARBA00004196"/>
    </source>
</evidence>
<evidence type="ECO:0000256" key="2">
    <source>
        <dbReference type="ARBA" id="ARBA00007639"/>
    </source>
</evidence>
<evidence type="ECO:0000259" key="4">
    <source>
        <dbReference type="Pfam" id="PF13407"/>
    </source>
</evidence>
<dbReference type="RefSeq" id="WP_344977981.1">
    <property type="nucleotide sequence ID" value="NZ_BAABFN010000002.1"/>
</dbReference>
<keyword evidence="3" id="KW-0732">Signal</keyword>
<dbReference type="InterPro" id="IPR028082">
    <property type="entry name" value="Peripla_BP_I"/>
</dbReference>
<dbReference type="Proteomes" id="UP001501207">
    <property type="component" value="Unassembled WGS sequence"/>
</dbReference>
<dbReference type="SUPFAM" id="SSF53822">
    <property type="entry name" value="Periplasmic binding protein-like I"/>
    <property type="match status" value="1"/>
</dbReference>
<organism evidence="5 6">
    <name type="scientific">Compostibacter hankyongensis</name>
    <dbReference type="NCBI Taxonomy" id="1007089"/>
    <lineage>
        <taxon>Bacteria</taxon>
        <taxon>Pseudomonadati</taxon>
        <taxon>Bacteroidota</taxon>
        <taxon>Chitinophagia</taxon>
        <taxon>Chitinophagales</taxon>
        <taxon>Chitinophagaceae</taxon>
        <taxon>Compostibacter</taxon>
    </lineage>
</organism>
<dbReference type="InterPro" id="IPR025997">
    <property type="entry name" value="SBP_2_dom"/>
</dbReference>
<dbReference type="Pfam" id="PF13407">
    <property type="entry name" value="Peripla_BP_4"/>
    <property type="match status" value="1"/>
</dbReference>
<dbReference type="PROSITE" id="PS51257">
    <property type="entry name" value="PROKAR_LIPOPROTEIN"/>
    <property type="match status" value="1"/>
</dbReference>
<protein>
    <submittedName>
        <fullName evidence="5">Sugar ABC transporter substrate-binding protein</fullName>
    </submittedName>
</protein>